<proteinExistence type="predicted"/>
<sequence>MADEKVKWHPAFAAAVQLELKEYRKYLEFITEYQLTDEPLRIDVLVVKKLREIRIDKSLGRIFKIASESAAGQGFDEKLAGRIHR</sequence>
<accession>A0ABS8N413</accession>
<comment type="caution">
    <text evidence="1">The sequence shown here is derived from an EMBL/GenBank/DDBJ whole genome shotgun (WGS) entry which is preliminary data.</text>
</comment>
<reference evidence="1" key="1">
    <citation type="submission" date="2021-11" db="EMBL/GenBank/DDBJ databases">
        <authorList>
            <person name="Qingchun L."/>
            <person name="Dong Z."/>
            <person name="Zongwei Q."/>
            <person name="Jia Z."/>
            <person name="Duotao L."/>
        </authorList>
    </citation>
    <scope>NUCLEOTIDE SEQUENCE</scope>
    <source>
        <strain evidence="1">WLY-B-L2</strain>
    </source>
</reference>
<dbReference type="EMBL" id="JAJJPB010000002">
    <property type="protein sequence ID" value="MCC9293909.1"/>
    <property type="molecule type" value="Genomic_DNA"/>
</dbReference>
<organism evidence="1 2">
    <name type="scientific">Clostridium aromativorans</name>
    <dbReference type="NCBI Taxonomy" id="2836848"/>
    <lineage>
        <taxon>Bacteria</taxon>
        <taxon>Bacillati</taxon>
        <taxon>Bacillota</taxon>
        <taxon>Clostridia</taxon>
        <taxon>Eubacteriales</taxon>
        <taxon>Clostridiaceae</taxon>
        <taxon>Clostridium</taxon>
    </lineage>
</organism>
<evidence type="ECO:0000313" key="2">
    <source>
        <dbReference type="Proteomes" id="UP001165422"/>
    </source>
</evidence>
<name>A0ABS8N413_9CLOT</name>
<evidence type="ECO:0000313" key="1">
    <source>
        <dbReference type="EMBL" id="MCC9293909.1"/>
    </source>
</evidence>
<dbReference type="Proteomes" id="UP001165422">
    <property type="component" value="Unassembled WGS sequence"/>
</dbReference>
<protein>
    <submittedName>
        <fullName evidence="1">Uncharacterized protein</fullName>
    </submittedName>
</protein>
<dbReference type="RefSeq" id="WP_150356261.1">
    <property type="nucleotide sequence ID" value="NZ_JAJJPB010000002.1"/>
</dbReference>
<keyword evidence="2" id="KW-1185">Reference proteome</keyword>
<gene>
    <name evidence="1" type="ORF">LN736_03360</name>
</gene>